<gene>
    <name evidence="3" type="ORF">FNZ56_11635</name>
</gene>
<dbReference type="Gene3D" id="3.40.1350.10">
    <property type="match status" value="1"/>
</dbReference>
<evidence type="ECO:0000256" key="1">
    <source>
        <dbReference type="ARBA" id="ARBA00006738"/>
    </source>
</evidence>
<name>A0A516V7I0_9GAMM</name>
<evidence type="ECO:0000313" key="3">
    <source>
        <dbReference type="EMBL" id="QDQ74487.1"/>
    </source>
</evidence>
<dbReference type="EMBL" id="CP041742">
    <property type="protein sequence ID" value="QDQ74487.1"/>
    <property type="molecule type" value="Genomic_DNA"/>
</dbReference>
<dbReference type="PANTHER" id="PTHR34039:SF1">
    <property type="entry name" value="UPF0102 PROTEIN YRAN"/>
    <property type="match status" value="1"/>
</dbReference>
<dbReference type="InterPro" id="IPR011856">
    <property type="entry name" value="tRNA_endonuc-like_dom_sf"/>
</dbReference>
<dbReference type="NCBIfam" id="TIGR00252">
    <property type="entry name" value="YraN family protein"/>
    <property type="match status" value="1"/>
</dbReference>
<dbReference type="GO" id="GO:0003676">
    <property type="term" value="F:nucleic acid binding"/>
    <property type="evidence" value="ECO:0007669"/>
    <property type="project" value="InterPro"/>
</dbReference>
<dbReference type="AlphaFoldDB" id="A0A516V7I0"/>
<dbReference type="PANTHER" id="PTHR34039">
    <property type="entry name" value="UPF0102 PROTEIN YRAN"/>
    <property type="match status" value="1"/>
</dbReference>
<dbReference type="InterPro" id="IPR003509">
    <property type="entry name" value="UPF0102_YraN-like"/>
</dbReference>
<dbReference type="HAMAP" id="MF_00048">
    <property type="entry name" value="UPF0102"/>
    <property type="match status" value="1"/>
</dbReference>
<dbReference type="OrthoDB" id="9794876at2"/>
<dbReference type="Proteomes" id="UP000315891">
    <property type="component" value="Chromosome"/>
</dbReference>
<dbReference type="InterPro" id="IPR011335">
    <property type="entry name" value="Restrct_endonuc-II-like"/>
</dbReference>
<evidence type="ECO:0000313" key="4">
    <source>
        <dbReference type="Proteomes" id="UP000315891"/>
    </source>
</evidence>
<dbReference type="Pfam" id="PF02021">
    <property type="entry name" value="UPF0102"/>
    <property type="match status" value="1"/>
</dbReference>
<comment type="similarity">
    <text evidence="1 2">Belongs to the UPF0102 family.</text>
</comment>
<protein>
    <recommendedName>
        <fullName evidence="2">UPF0102 protein FNZ56_11635</fullName>
    </recommendedName>
</protein>
<dbReference type="RefSeq" id="WP_143879996.1">
    <property type="nucleotide sequence ID" value="NZ_BAABLZ010000001.1"/>
</dbReference>
<dbReference type="NCBIfam" id="NF009150">
    <property type="entry name" value="PRK12497.1-3"/>
    <property type="match status" value="1"/>
</dbReference>
<proteinExistence type="inferred from homology"/>
<accession>A0A516V7I0</accession>
<evidence type="ECO:0000256" key="2">
    <source>
        <dbReference type="HAMAP-Rule" id="MF_00048"/>
    </source>
</evidence>
<dbReference type="SUPFAM" id="SSF52980">
    <property type="entry name" value="Restriction endonuclease-like"/>
    <property type="match status" value="1"/>
</dbReference>
<organism evidence="3 4">
    <name type="scientific">Pseudoluteimonas lycopersici</name>
    <dbReference type="NCBI Taxonomy" id="1324796"/>
    <lineage>
        <taxon>Bacteria</taxon>
        <taxon>Pseudomonadati</taxon>
        <taxon>Pseudomonadota</taxon>
        <taxon>Gammaproteobacteria</taxon>
        <taxon>Lysobacterales</taxon>
        <taxon>Lysobacteraceae</taxon>
        <taxon>Pseudoluteimonas</taxon>
    </lineage>
</organism>
<reference evidence="3 4" key="1">
    <citation type="submission" date="2019-07" db="EMBL/GenBank/DDBJ databases">
        <title>Lysobacter weifangensis sp. nov., isolated from bensulfuron-methyl contaminated farmland soil.</title>
        <authorList>
            <person name="Zhao H."/>
        </authorList>
    </citation>
    <scope>NUCLEOTIDE SEQUENCE [LARGE SCALE GENOMIC DNA]</scope>
    <source>
        <strain evidence="3 4">CC-Bw-6</strain>
    </source>
</reference>
<sequence>MPARTTTDGLDRGAIGARVERAAAAFLLEKGLSPVAANARYRDGELDLVMLDKGARDGASLVFVEVRHRRSDGHGGGAASVDAAKCRKLVRAAQRFLLEHPQLAELPCRFDVVEASGDPDAPRLNWLRDAFRADEA</sequence>
<keyword evidence="4" id="KW-1185">Reference proteome</keyword>